<sequence length="344" mass="37830">MSFREPSLLYAVMAFAAVHLDGIGQLPGNSQRLIDSLHWASISHLRQLLSDPDSTAQAVALATTRTLCQAQIYGGTSLWRVHLNGARAILESSRIEKDSTSSPHESVSTEFLASWFHNAEALASLSPAGLLGCQVATSSPRESGVFFDIYGGAMSDLPPLFRAVGCLVRKKRMRTPNLELEAETLVQEIHLRLARDTAEEVFFRSNVLSPLSENDMQNYALSNAGFLYTALLHIYSGVRSLSPLTLEVQFCVNQIIQCAHGMSCESGLSPRVLLVSPLFTAGLFAIGSARDNIRYALVDIGKWMKTPHLSKTLELLEKVWLEYPDDSASAWEGLEAINIDFLPY</sequence>
<protein>
    <submittedName>
        <fullName evidence="3">Putative cytochrome P450 4ac1</fullName>
    </submittedName>
</protein>
<dbReference type="PANTHER" id="PTHR37534">
    <property type="entry name" value="TRANSCRIPTIONAL ACTIVATOR PROTEIN UGA3"/>
    <property type="match status" value="1"/>
</dbReference>
<organism evidence="3 4">
    <name type="scientific">Fusarium austroafricanum</name>
    <dbReference type="NCBI Taxonomy" id="2364996"/>
    <lineage>
        <taxon>Eukaryota</taxon>
        <taxon>Fungi</taxon>
        <taxon>Dikarya</taxon>
        <taxon>Ascomycota</taxon>
        <taxon>Pezizomycotina</taxon>
        <taxon>Sordariomycetes</taxon>
        <taxon>Hypocreomycetidae</taxon>
        <taxon>Hypocreales</taxon>
        <taxon>Nectriaceae</taxon>
        <taxon>Fusarium</taxon>
        <taxon>Fusarium concolor species complex</taxon>
    </lineage>
</organism>
<evidence type="ECO:0000256" key="1">
    <source>
        <dbReference type="ARBA" id="ARBA00004123"/>
    </source>
</evidence>
<dbReference type="Proteomes" id="UP000605986">
    <property type="component" value="Unassembled WGS sequence"/>
</dbReference>
<accession>A0A8H4NYV5</accession>
<evidence type="ECO:0000313" key="3">
    <source>
        <dbReference type="EMBL" id="KAF4452835.1"/>
    </source>
</evidence>
<evidence type="ECO:0000256" key="2">
    <source>
        <dbReference type="ARBA" id="ARBA00023242"/>
    </source>
</evidence>
<dbReference type="GO" id="GO:0003700">
    <property type="term" value="F:DNA-binding transcription factor activity"/>
    <property type="evidence" value="ECO:0007669"/>
    <property type="project" value="TreeGrafter"/>
</dbReference>
<comment type="caution">
    <text evidence="3">The sequence shown here is derived from an EMBL/GenBank/DDBJ whole genome shotgun (WGS) entry which is preliminary data.</text>
</comment>
<dbReference type="PANTHER" id="PTHR37534:SF15">
    <property type="entry name" value="ZN(II)2CYS6 TRANSCRIPTION FACTOR (EUROFUNG)"/>
    <property type="match status" value="1"/>
</dbReference>
<dbReference type="Pfam" id="PF11951">
    <property type="entry name" value="Fungal_trans_2"/>
    <property type="match status" value="1"/>
</dbReference>
<proteinExistence type="predicted"/>
<gene>
    <name evidence="3" type="ORF">F53441_4389</name>
</gene>
<dbReference type="AlphaFoldDB" id="A0A8H4NYV5"/>
<dbReference type="GO" id="GO:0045944">
    <property type="term" value="P:positive regulation of transcription by RNA polymerase II"/>
    <property type="evidence" value="ECO:0007669"/>
    <property type="project" value="TreeGrafter"/>
</dbReference>
<name>A0A8H4NYV5_9HYPO</name>
<comment type="subcellular location">
    <subcellularLocation>
        <location evidence="1">Nucleus</location>
    </subcellularLocation>
</comment>
<keyword evidence="2" id="KW-0539">Nucleus</keyword>
<dbReference type="GO" id="GO:0005634">
    <property type="term" value="C:nucleus"/>
    <property type="evidence" value="ECO:0007669"/>
    <property type="project" value="UniProtKB-SubCell"/>
</dbReference>
<keyword evidence="4" id="KW-1185">Reference proteome</keyword>
<evidence type="ECO:0000313" key="4">
    <source>
        <dbReference type="Proteomes" id="UP000605986"/>
    </source>
</evidence>
<dbReference type="GO" id="GO:0000976">
    <property type="term" value="F:transcription cis-regulatory region binding"/>
    <property type="evidence" value="ECO:0007669"/>
    <property type="project" value="TreeGrafter"/>
</dbReference>
<dbReference type="OrthoDB" id="288726at2759"/>
<dbReference type="InterPro" id="IPR021858">
    <property type="entry name" value="Fun_TF"/>
</dbReference>
<dbReference type="EMBL" id="JAADJG010000174">
    <property type="protein sequence ID" value="KAF4452835.1"/>
    <property type="molecule type" value="Genomic_DNA"/>
</dbReference>
<reference evidence="3" key="1">
    <citation type="submission" date="2020-01" db="EMBL/GenBank/DDBJ databases">
        <title>Identification and distribution of gene clusters putatively required for synthesis of sphingolipid metabolism inhibitors in phylogenetically diverse species of the filamentous fungus Fusarium.</title>
        <authorList>
            <person name="Kim H.-S."/>
            <person name="Busman M."/>
            <person name="Brown D.W."/>
            <person name="Divon H."/>
            <person name="Uhlig S."/>
            <person name="Proctor R.H."/>
        </authorList>
    </citation>
    <scope>NUCLEOTIDE SEQUENCE</scope>
    <source>
        <strain evidence="3">NRRL 53441</strain>
    </source>
</reference>